<comment type="caution">
    <text evidence="3">The sequence shown here is derived from an EMBL/GenBank/DDBJ whole genome shotgun (WGS) entry which is preliminary data.</text>
</comment>
<keyword evidence="4" id="KW-1185">Reference proteome</keyword>
<accession>A0A839S054</accession>
<protein>
    <submittedName>
        <fullName evidence="3">Putative NBD/HSP70 family sugar kinase</fullName>
    </submittedName>
</protein>
<dbReference type="InterPro" id="IPR000600">
    <property type="entry name" value="ROK"/>
</dbReference>
<organism evidence="3 4">
    <name type="scientific">Prauserella isguenensis</name>
    <dbReference type="NCBI Taxonomy" id="1470180"/>
    <lineage>
        <taxon>Bacteria</taxon>
        <taxon>Bacillati</taxon>
        <taxon>Actinomycetota</taxon>
        <taxon>Actinomycetes</taxon>
        <taxon>Pseudonocardiales</taxon>
        <taxon>Pseudonocardiaceae</taxon>
        <taxon>Prauserella</taxon>
    </lineage>
</organism>
<dbReference type="GO" id="GO:0016301">
    <property type="term" value="F:kinase activity"/>
    <property type="evidence" value="ECO:0007669"/>
    <property type="project" value="UniProtKB-KW"/>
</dbReference>
<dbReference type="Pfam" id="PF00480">
    <property type="entry name" value="ROK"/>
    <property type="match status" value="1"/>
</dbReference>
<feature type="domain" description="HTH iclR-type" evidence="2">
    <location>
        <begin position="30"/>
        <end position="67"/>
    </location>
</feature>
<reference evidence="3 4" key="1">
    <citation type="submission" date="2020-08" db="EMBL/GenBank/DDBJ databases">
        <title>Genomic Encyclopedia of Type Strains, Phase III (KMG-III): the genomes of soil and plant-associated and newly described type strains.</title>
        <authorList>
            <person name="Whitman W."/>
        </authorList>
    </citation>
    <scope>NUCLEOTIDE SEQUENCE [LARGE SCALE GENOMIC DNA]</scope>
    <source>
        <strain evidence="3 4">CECT 8577</strain>
    </source>
</reference>
<dbReference type="Gene3D" id="3.30.420.40">
    <property type="match status" value="2"/>
</dbReference>
<proteinExistence type="inferred from homology"/>
<dbReference type="InterPro" id="IPR043129">
    <property type="entry name" value="ATPase_NBD"/>
</dbReference>
<evidence type="ECO:0000259" key="2">
    <source>
        <dbReference type="Pfam" id="PF09339"/>
    </source>
</evidence>
<comment type="similarity">
    <text evidence="1">Belongs to the ROK (NagC/XylR) family.</text>
</comment>
<evidence type="ECO:0000313" key="4">
    <source>
        <dbReference type="Proteomes" id="UP000550714"/>
    </source>
</evidence>
<keyword evidence="3" id="KW-0808">Transferase</keyword>
<gene>
    <name evidence="3" type="ORF">FHS23_002139</name>
</gene>
<dbReference type="RefSeq" id="WP_183652414.1">
    <property type="nucleotide sequence ID" value="NZ_JACHWU010000002.1"/>
</dbReference>
<dbReference type="Pfam" id="PF09339">
    <property type="entry name" value="HTH_IclR"/>
    <property type="match status" value="1"/>
</dbReference>
<name>A0A839S054_9PSEU</name>
<dbReference type="PANTHER" id="PTHR18964">
    <property type="entry name" value="ROK (REPRESSOR, ORF, KINASE) FAMILY"/>
    <property type="match status" value="1"/>
</dbReference>
<dbReference type="EMBL" id="JACHWU010000002">
    <property type="protein sequence ID" value="MBB3051116.1"/>
    <property type="molecule type" value="Genomic_DNA"/>
</dbReference>
<dbReference type="InterPro" id="IPR036388">
    <property type="entry name" value="WH-like_DNA-bd_sf"/>
</dbReference>
<dbReference type="InterPro" id="IPR005471">
    <property type="entry name" value="Tscrpt_reg_IclR_N"/>
</dbReference>
<dbReference type="AlphaFoldDB" id="A0A839S054"/>
<dbReference type="SUPFAM" id="SSF46785">
    <property type="entry name" value="Winged helix' DNA-binding domain"/>
    <property type="match status" value="1"/>
</dbReference>
<dbReference type="InterPro" id="IPR036390">
    <property type="entry name" value="WH_DNA-bd_sf"/>
</dbReference>
<dbReference type="PANTHER" id="PTHR18964:SF149">
    <property type="entry name" value="BIFUNCTIONAL UDP-N-ACETYLGLUCOSAMINE 2-EPIMERASE_N-ACETYLMANNOSAMINE KINASE"/>
    <property type="match status" value="1"/>
</dbReference>
<dbReference type="SUPFAM" id="SSF53067">
    <property type="entry name" value="Actin-like ATPase domain"/>
    <property type="match status" value="1"/>
</dbReference>
<keyword evidence="3" id="KW-0418">Kinase</keyword>
<evidence type="ECO:0000313" key="3">
    <source>
        <dbReference type="EMBL" id="MBB3051116.1"/>
    </source>
</evidence>
<dbReference type="Gene3D" id="1.10.10.10">
    <property type="entry name" value="Winged helix-like DNA-binding domain superfamily/Winged helix DNA-binding domain"/>
    <property type="match status" value="1"/>
</dbReference>
<sequence length="402" mass="41842">MGRRLPESVRDIPGAGGVRESNAAAVLAAARTDGPLSRAEIARLTGLSMPTVSRQVTALTDLALLREAPEMATGGGIGRPTVPVRLDDDVIAACGVHIGIVTTTYGLTNLSGTLLGSERIPTPQGSATDVLRAVGDEVSTFLAEWPQRRIIGAGLAIGGQVDAERGLLDHGPLGWRGVPARAVLEQVTGLPVHLDGHVPAMATAELLFGVSRRAASSLYFYAREMAGVAIAVDGVLHRGPGQSGSIAHLPVGSDVRCKCGRTGCLEATVAERAVVERARTAGIITGSELSDLVAASDTDPRAREILTERARALGRAIAMTRDLVNPELVVLGGQAITEAPAYLETVREEFASATTLPGTDLITVTRFGRNVQAMAACTGLLTQLYDHPLSLLGAGAPRDRDV</sequence>
<evidence type="ECO:0000256" key="1">
    <source>
        <dbReference type="ARBA" id="ARBA00006479"/>
    </source>
</evidence>
<dbReference type="Proteomes" id="UP000550714">
    <property type="component" value="Unassembled WGS sequence"/>
</dbReference>